<dbReference type="InterPro" id="IPR025312">
    <property type="entry name" value="DUF4216"/>
</dbReference>
<accession>A0A3S4Q2U1</accession>
<dbReference type="Pfam" id="PF13960">
    <property type="entry name" value="DUF4218"/>
    <property type="match status" value="1"/>
</dbReference>
<sequence length="1094" mass="126893">MDKSWIDLPNRMSREYMEGINQFMEFTNGFDNEFISCPCRKCANRYYYRRESVREHLIVNGFLKQYKNWIRHGEEYVSCRIEERDEIEVDDMSETDPMIGMLNDIACGLAPEYRSCETEGAGGSNPRSGADEEALRYFEILDDAQTELYPGCKDFSKLSFIVELLHLKALNQWSDTSFDMLLQLLHRVLPSSAKLAESYYQARKLTENLGFTYETLDACPNNCMLFRNENAQLDKCIVCQTSRWKEDGVGHNRQDSSTSVINRGKLVAAKHVRYFPLKPRLKRLFMSSNISKLMRWHAENSRDDGKLTHPADSPAWKDFDRRNPDFALDCRNVRLGLAADGFSPFRSMTGANHSTWPVVLVPYNLPPWMCMKQPFLILSTLIDGPRGPGDKIDVYMQPLIDELKELWADGLMTFDAEGNEMFKLRAALLWTINDFPAYANLSGWSTKGEFACPCCNQAKKSTWLKHGRKWVYTGHRRFLPPLHRFRRDKVSFDGTREYGPAPRTMTGVELLSQLEQEQIRTVYDFQDLLALPLPSIPGANRRRSHNWKKKSIFYDLPYWKHNLLRHNLDVMHIEKNVCDNILWTILGVQGKSKDGVNARRDLEEMGLRKPLHLQPRESNKAYMPPAQYAMSKDEKDVFLSVLKGVKVPDGYCSNIAKRVNMKERTLQGLKSHDNHILIQQLLPISIRNCLPKNVVAPLIEFSNFFRQLCSRVHRIDELNGLQGRIAVTLCHLEKLFPPAFFDVMVHLTIHLTSEALLGGPVQFRWMYPIERYMNTLKRYVRNRARPEASIAKGYLMDECTNFCAAYLKDNIETKLTRPSRINDGPVGQGTQFDLNNIEWIQVHRWVLFNTPAVVAFTQTHIDELKRDMPRATESEILQSHYRSFHEWFKNHVCSLRRTNDPSLTDEMKQLADGPFITARRYTTCDVNGFRFRLKDVDEKRATQNSGLGCPSVDAGYYYGRLKDIVEVVYNHGLKFLLFKCDWVDPIRGVKTDNYQFTLVNFNNLLHRDDRINAEPYILSSMAEQVYYVRDPKDPNWQVAVKMSRRGVYQIECDEPDIDAFAQQVLDQTAVVQRDEDVNWVRETIEGDTVDLHDQ</sequence>
<evidence type="ECO:0000259" key="3">
    <source>
        <dbReference type="Pfam" id="PF13963"/>
    </source>
</evidence>
<feature type="domain" description="Transposase-associated" evidence="3">
    <location>
        <begin position="3"/>
        <end position="74"/>
    </location>
</feature>
<evidence type="ECO:0000313" key="4">
    <source>
        <dbReference type="EMBL" id="RWR98131.1"/>
    </source>
</evidence>
<feature type="domain" description="DUF4218" evidence="2">
    <location>
        <begin position="708"/>
        <end position="820"/>
    </location>
</feature>
<proteinExistence type="predicted"/>
<dbReference type="Pfam" id="PF13952">
    <property type="entry name" value="DUF4216"/>
    <property type="match status" value="1"/>
</dbReference>
<gene>
    <name evidence="4" type="ORF">CKAN_02763200</name>
</gene>
<dbReference type="Pfam" id="PF13963">
    <property type="entry name" value="Transpos_assoc"/>
    <property type="match status" value="1"/>
</dbReference>
<dbReference type="InterPro" id="IPR029480">
    <property type="entry name" value="Transpos_assoc"/>
</dbReference>
<dbReference type="InterPro" id="IPR025452">
    <property type="entry name" value="DUF4218"/>
</dbReference>
<evidence type="ECO:0000313" key="5">
    <source>
        <dbReference type="Proteomes" id="UP000283530"/>
    </source>
</evidence>
<protein>
    <recommendedName>
        <fullName evidence="6">Transposon, En/Spm-like protein</fullName>
    </recommendedName>
</protein>
<dbReference type="OrthoDB" id="1933987at2759"/>
<comment type="caution">
    <text evidence="4">The sequence shown here is derived from an EMBL/GenBank/DDBJ whole genome shotgun (WGS) entry which is preliminary data.</text>
</comment>
<name>A0A3S4Q2U1_9MAGN</name>
<evidence type="ECO:0000259" key="2">
    <source>
        <dbReference type="Pfam" id="PF13960"/>
    </source>
</evidence>
<keyword evidence="5" id="KW-1185">Reference proteome</keyword>
<dbReference type="EMBL" id="QPKB01000590">
    <property type="protein sequence ID" value="RWR98131.1"/>
    <property type="molecule type" value="Genomic_DNA"/>
</dbReference>
<evidence type="ECO:0008006" key="6">
    <source>
        <dbReference type="Google" id="ProtNLM"/>
    </source>
</evidence>
<dbReference type="PANTHER" id="PTHR10775:SF185">
    <property type="entry name" value="OS08G0208400 PROTEIN"/>
    <property type="match status" value="1"/>
</dbReference>
<dbReference type="STRING" id="337451.A0A3S4Q2U1"/>
<dbReference type="Pfam" id="PF02992">
    <property type="entry name" value="Transposase_21"/>
    <property type="match status" value="1"/>
</dbReference>
<feature type="domain" description="DUF4216" evidence="1">
    <location>
        <begin position="966"/>
        <end position="1038"/>
    </location>
</feature>
<reference evidence="4 5" key="1">
    <citation type="journal article" date="2019" name="Nat. Plants">
        <title>Stout camphor tree genome fills gaps in understanding of flowering plant genome evolution.</title>
        <authorList>
            <person name="Chaw S.M."/>
            <person name="Liu Y.C."/>
            <person name="Wu Y.W."/>
            <person name="Wang H.Y."/>
            <person name="Lin C.I."/>
            <person name="Wu C.S."/>
            <person name="Ke H.M."/>
            <person name="Chang L.Y."/>
            <person name="Hsu C.Y."/>
            <person name="Yang H.T."/>
            <person name="Sudianto E."/>
            <person name="Hsu M.H."/>
            <person name="Wu K.P."/>
            <person name="Wang L.N."/>
            <person name="Leebens-Mack J.H."/>
            <person name="Tsai I.J."/>
        </authorList>
    </citation>
    <scope>NUCLEOTIDE SEQUENCE [LARGE SCALE GENOMIC DNA]</scope>
    <source>
        <strain evidence="5">cv. Chaw 1501</strain>
        <tissue evidence="4">Young leaves</tissue>
    </source>
</reference>
<evidence type="ECO:0000259" key="1">
    <source>
        <dbReference type="Pfam" id="PF13952"/>
    </source>
</evidence>
<dbReference type="InterPro" id="IPR004242">
    <property type="entry name" value="Transposase_21"/>
</dbReference>
<dbReference type="Proteomes" id="UP000283530">
    <property type="component" value="Unassembled WGS sequence"/>
</dbReference>
<dbReference type="AlphaFoldDB" id="A0A3S4Q2U1"/>
<dbReference type="PANTHER" id="PTHR10775">
    <property type="entry name" value="OS08G0208400 PROTEIN"/>
    <property type="match status" value="1"/>
</dbReference>
<organism evidence="4 5">
    <name type="scientific">Cinnamomum micranthum f. kanehirae</name>
    <dbReference type="NCBI Taxonomy" id="337451"/>
    <lineage>
        <taxon>Eukaryota</taxon>
        <taxon>Viridiplantae</taxon>
        <taxon>Streptophyta</taxon>
        <taxon>Embryophyta</taxon>
        <taxon>Tracheophyta</taxon>
        <taxon>Spermatophyta</taxon>
        <taxon>Magnoliopsida</taxon>
        <taxon>Magnoliidae</taxon>
        <taxon>Laurales</taxon>
        <taxon>Lauraceae</taxon>
        <taxon>Cinnamomum</taxon>
    </lineage>
</organism>